<dbReference type="InterPro" id="IPR029277">
    <property type="entry name" value="SVWC_dom"/>
</dbReference>
<dbReference type="VEuPathDB" id="VectorBase:AFAF016008"/>
<proteinExistence type="predicted"/>
<evidence type="ECO:0000259" key="4">
    <source>
        <dbReference type="SMART" id="SM01318"/>
    </source>
</evidence>
<dbReference type="InterPro" id="IPR053308">
    <property type="entry name" value="Vago-like"/>
</dbReference>
<sequence>MRPYSRRRARSAHIRSDRELDRCGHRLQTFSPARRPCLLLFFFLFVSTTPESNAPTMKPVLIAFLLLATPCLVSLSDAYVYIIPDAKSPDQEGHCYDATLKIAVPLNEVRQRPERCESMSCGSDYSLHVAGCGVIAAGPGLTITKTDFSKPYPECCPHIAKSEENTV</sequence>
<keyword evidence="3" id="KW-1133">Transmembrane helix</keyword>
<dbReference type="Pfam" id="PF15430">
    <property type="entry name" value="SVWC"/>
    <property type="match status" value="1"/>
</dbReference>
<reference evidence="6" key="1">
    <citation type="submission" date="2014-01" db="EMBL/GenBank/DDBJ databases">
        <title>The Genome Sequence of Anopheles farauti FAR1 (V2).</title>
        <authorList>
            <consortium name="The Broad Institute Genomics Platform"/>
            <person name="Neafsey D.E."/>
            <person name="Besansky N."/>
            <person name="Howell P."/>
            <person name="Walton C."/>
            <person name="Young S.K."/>
            <person name="Zeng Q."/>
            <person name="Gargeya S."/>
            <person name="Fitzgerald M."/>
            <person name="Haas B."/>
            <person name="Abouelleil A."/>
            <person name="Allen A.W."/>
            <person name="Alvarado L."/>
            <person name="Arachchi H.M."/>
            <person name="Berlin A.M."/>
            <person name="Chapman S.B."/>
            <person name="Gainer-Dewar J."/>
            <person name="Goldberg J."/>
            <person name="Griggs A."/>
            <person name="Gujja S."/>
            <person name="Hansen M."/>
            <person name="Howarth C."/>
            <person name="Imamovic A."/>
            <person name="Ireland A."/>
            <person name="Larimer J."/>
            <person name="McCowan C."/>
            <person name="Murphy C."/>
            <person name="Pearson M."/>
            <person name="Poon T.W."/>
            <person name="Priest M."/>
            <person name="Roberts A."/>
            <person name="Saif S."/>
            <person name="Shea T."/>
            <person name="Sisk P."/>
            <person name="Sykes S."/>
            <person name="Wortman J."/>
            <person name="Nusbaum C."/>
            <person name="Birren B."/>
        </authorList>
    </citation>
    <scope>NUCLEOTIDE SEQUENCE [LARGE SCALE GENOMIC DNA]</scope>
    <source>
        <strain evidence="6">FAR1</strain>
    </source>
</reference>
<feature type="domain" description="Single" evidence="4">
    <location>
        <begin position="95"/>
        <end position="162"/>
    </location>
</feature>
<dbReference type="PANTHER" id="PTHR39957">
    <property type="entry name" value="AT09846P1-RELATED"/>
    <property type="match status" value="1"/>
</dbReference>
<keyword evidence="6" id="KW-1185">Reference proteome</keyword>
<keyword evidence="3" id="KW-0472">Membrane</keyword>
<dbReference type="EMBL" id="AXCN02001407">
    <property type="status" value="NOT_ANNOTATED_CDS"/>
    <property type="molecule type" value="Genomic_DNA"/>
</dbReference>
<evidence type="ECO:0000313" key="5">
    <source>
        <dbReference type="EnsemblMetazoa" id="AFAF016008-PA"/>
    </source>
</evidence>
<feature type="transmembrane region" description="Helical" evidence="3">
    <location>
        <begin position="60"/>
        <end position="82"/>
    </location>
</feature>
<comment type="subcellular location">
    <subcellularLocation>
        <location evidence="1">Secreted</location>
    </subcellularLocation>
</comment>
<dbReference type="Proteomes" id="UP000075886">
    <property type="component" value="Unassembled WGS sequence"/>
</dbReference>
<accession>A0A182QSL7</accession>
<keyword evidence="3" id="KW-0812">Transmembrane</keyword>
<dbReference type="GO" id="GO:0005576">
    <property type="term" value="C:extracellular region"/>
    <property type="evidence" value="ECO:0007669"/>
    <property type="project" value="UniProtKB-SubCell"/>
</dbReference>
<evidence type="ECO:0000256" key="1">
    <source>
        <dbReference type="ARBA" id="ARBA00004613"/>
    </source>
</evidence>
<evidence type="ECO:0000313" key="6">
    <source>
        <dbReference type="Proteomes" id="UP000075886"/>
    </source>
</evidence>
<dbReference type="EnsemblMetazoa" id="AFAF016008-RA">
    <property type="protein sequence ID" value="AFAF016008-PA"/>
    <property type="gene ID" value="AFAF016008"/>
</dbReference>
<dbReference type="PANTHER" id="PTHR39957:SF2">
    <property type="entry name" value="GEO11553P1"/>
    <property type="match status" value="1"/>
</dbReference>
<name>A0A182QSL7_9DIPT</name>
<evidence type="ECO:0000256" key="3">
    <source>
        <dbReference type="SAM" id="Phobius"/>
    </source>
</evidence>
<keyword evidence="2" id="KW-0964">Secreted</keyword>
<reference evidence="5" key="2">
    <citation type="submission" date="2020-05" db="UniProtKB">
        <authorList>
            <consortium name="EnsemblMetazoa"/>
        </authorList>
    </citation>
    <scope>IDENTIFICATION</scope>
    <source>
        <strain evidence="5">FAR1</strain>
    </source>
</reference>
<dbReference type="AlphaFoldDB" id="A0A182QSL7"/>
<dbReference type="SMART" id="SM01318">
    <property type="entry name" value="SVWC"/>
    <property type="match status" value="1"/>
</dbReference>
<evidence type="ECO:0000256" key="2">
    <source>
        <dbReference type="ARBA" id="ARBA00022525"/>
    </source>
</evidence>
<protein>
    <recommendedName>
        <fullName evidence="4">Single domain-containing protein</fullName>
    </recommendedName>
</protein>
<organism evidence="5 6">
    <name type="scientific">Anopheles farauti</name>
    <dbReference type="NCBI Taxonomy" id="69004"/>
    <lineage>
        <taxon>Eukaryota</taxon>
        <taxon>Metazoa</taxon>
        <taxon>Ecdysozoa</taxon>
        <taxon>Arthropoda</taxon>
        <taxon>Hexapoda</taxon>
        <taxon>Insecta</taxon>
        <taxon>Pterygota</taxon>
        <taxon>Neoptera</taxon>
        <taxon>Endopterygota</taxon>
        <taxon>Diptera</taxon>
        <taxon>Nematocera</taxon>
        <taxon>Culicoidea</taxon>
        <taxon>Culicidae</taxon>
        <taxon>Anophelinae</taxon>
        <taxon>Anopheles</taxon>
    </lineage>
</organism>